<keyword evidence="1" id="KW-0732">Signal</keyword>
<gene>
    <name evidence="2" type="ORF">LCER1_G003985</name>
</gene>
<name>A0A7D8YMY6_9HELO</name>
<dbReference type="AlphaFoldDB" id="A0A7D8YMY6"/>
<organism evidence="2 3">
    <name type="scientific">Lachnellula cervina</name>
    <dbReference type="NCBI Taxonomy" id="1316786"/>
    <lineage>
        <taxon>Eukaryota</taxon>
        <taxon>Fungi</taxon>
        <taxon>Dikarya</taxon>
        <taxon>Ascomycota</taxon>
        <taxon>Pezizomycotina</taxon>
        <taxon>Leotiomycetes</taxon>
        <taxon>Helotiales</taxon>
        <taxon>Lachnaceae</taxon>
        <taxon>Lachnellula</taxon>
    </lineage>
</organism>
<proteinExistence type="predicted"/>
<accession>A0A7D8YMY6</accession>
<sequence>MILANIFAVTLVAASVGAWVIDRQTDTTQYFNSTAVCSDAFFGGCCTAGYDIYGTGCYNATLAGYDVGGSTSIQNEWACLNQEKSNSTSSGLYSVACCKYNEPWVS</sequence>
<dbReference type="Proteomes" id="UP000481288">
    <property type="component" value="Unassembled WGS sequence"/>
</dbReference>
<dbReference type="EMBL" id="QGMG01000252">
    <property type="protein sequence ID" value="TVY55331.1"/>
    <property type="molecule type" value="Genomic_DNA"/>
</dbReference>
<comment type="caution">
    <text evidence="2">The sequence shown here is derived from an EMBL/GenBank/DDBJ whole genome shotgun (WGS) entry which is preliminary data.</text>
</comment>
<protein>
    <submittedName>
        <fullName evidence="2">Uncharacterized protein</fullName>
    </submittedName>
</protein>
<reference evidence="2 3" key="1">
    <citation type="submission" date="2018-05" db="EMBL/GenBank/DDBJ databases">
        <title>Whole genome sequencing for identification of molecular markers to develop diagnostic detection tools for the regulated plant pathogen Lachnellula willkommii.</title>
        <authorList>
            <person name="Giroux E."/>
            <person name="Bilodeau G."/>
        </authorList>
    </citation>
    <scope>NUCLEOTIDE SEQUENCE [LARGE SCALE GENOMIC DNA]</scope>
    <source>
        <strain evidence="2 3">CBS 625.97</strain>
    </source>
</reference>
<evidence type="ECO:0000313" key="2">
    <source>
        <dbReference type="EMBL" id="TVY55331.1"/>
    </source>
</evidence>
<evidence type="ECO:0000313" key="3">
    <source>
        <dbReference type="Proteomes" id="UP000481288"/>
    </source>
</evidence>
<feature type="signal peptide" evidence="1">
    <location>
        <begin position="1"/>
        <end position="18"/>
    </location>
</feature>
<evidence type="ECO:0000256" key="1">
    <source>
        <dbReference type="SAM" id="SignalP"/>
    </source>
</evidence>
<feature type="chain" id="PRO_5028850698" evidence="1">
    <location>
        <begin position="19"/>
        <end position="106"/>
    </location>
</feature>
<keyword evidence="3" id="KW-1185">Reference proteome</keyword>